<evidence type="ECO:0000256" key="5">
    <source>
        <dbReference type="ARBA" id="ARBA00022692"/>
    </source>
</evidence>
<dbReference type="Pfam" id="PF03824">
    <property type="entry name" value="NicO"/>
    <property type="match status" value="1"/>
</dbReference>
<keyword evidence="4" id="KW-0533">Nickel</keyword>
<evidence type="ECO:0000256" key="2">
    <source>
        <dbReference type="ARBA" id="ARBA00010892"/>
    </source>
</evidence>
<dbReference type="SUPFAM" id="SSF54637">
    <property type="entry name" value="Thioesterase/thiol ester dehydrase-isomerase"/>
    <property type="match status" value="1"/>
</dbReference>
<evidence type="ECO:0000313" key="13">
    <source>
        <dbReference type="Proteomes" id="UP000028045"/>
    </source>
</evidence>
<dbReference type="InterPro" id="IPR043144">
    <property type="entry name" value="Mal/L-sulf/L-lact_DH-like_ah"/>
</dbReference>
<dbReference type="AlphaFoldDB" id="A0A084B4L5"/>
<feature type="transmembrane region" description="Helical" evidence="10">
    <location>
        <begin position="795"/>
        <end position="822"/>
    </location>
</feature>
<sequence length="911" mass="97634">MSPQEPLPDVAPERTAAVQALADRLSSKSHIYHVFLSSMKLTRVSRGTVVSQLLLEPMHANSRGGIHGAVSATIIDFVTGLAIASWDLRESTGVSVDMHISYLSTARAGDTVEVEAKAERVGGNLAVVTIRIAKVEADGGRTLVTLGTHTKHSLTYKIMAEDTPQPRINVSAAEARRLVHDILTGNGVPSPNAHIIARCLVAADLRGVDTHGMNRIPSYMERIRQNVLDPAAEPAVTHVTPVVAHVDGHNGFGFVAAHRGMAAAVEAAKVYGIGMASVKHSNHFGMSAWAVQQALDADMMSLVFTNSSPALPAWGGRDKLMGVSPIACGAPGKDSSSDFILDMAPSVAARGKIYKAKRRGERIPLDWALDSEGRPTDDPEAALGGVMLPMGGPKGSALSIMMDVFSGVLSGSAYAGHVTNPYDPSRPADVGHFLVAIKPDLFMSLDEFRGRMQYLYERVVGSQKMAGVDRIYFPGEIEQITQREREAKGIPLVQAEIDALNEEASRFCREAIMARRCHLPTPKFLQGLPPQSILVIALLITVNVLIWAAVAVVLHFHPALISPAALSYTLGLRHALDADHIAAIDLMTRRLIASGQRPATVGTFFSLGHSTIVIVTCVVVAATSGALRDRFDGFTRVGNIIGTSVSAAFLILLCIGNGWVLYKLVTRLRAVLEERRRLSGQDPAPEGDTTVEAQQFQIEGGGCMTRVLRGLFRAIDRPWKMYPLGVVFGLGFDTSSEIAILGISSIHAVQGTSIWLILIFPILFTAGMCLLDTTDGALMMALYTSKAFSRDRVAILYYSVVLTGITVFVSAFIGIVQVLSLIQNVAEPEGSFWDGVSAIGDNFDIIGGSICGVFVVVGVGSILVYRPWKRRMERSHSEEQGLAAAADQGIDDAEPLASPGLGPEQPQRVAT</sequence>
<dbReference type="PANTHER" id="PTHR31611">
    <property type="entry name" value="HIGH-AFFINITY NICKEL TRANSPORT PROTEIN NIC1"/>
    <property type="match status" value="1"/>
</dbReference>
<dbReference type="InterPro" id="IPR036111">
    <property type="entry name" value="Mal/L-sulfo/L-lacto_DH-like_sf"/>
</dbReference>
<dbReference type="GO" id="GO:0016491">
    <property type="term" value="F:oxidoreductase activity"/>
    <property type="evidence" value="ECO:0007669"/>
    <property type="project" value="UniProtKB-KW"/>
</dbReference>
<dbReference type="SUPFAM" id="SSF89733">
    <property type="entry name" value="L-sulfolactate dehydrogenase-like"/>
    <property type="match status" value="1"/>
</dbReference>
<dbReference type="Gene3D" id="3.30.1370.60">
    <property type="entry name" value="Hypothetical oxidoreductase yiak, domain 2"/>
    <property type="match status" value="1"/>
</dbReference>
<keyword evidence="8 10" id="KW-0472">Membrane</keyword>
<evidence type="ECO:0000256" key="7">
    <source>
        <dbReference type="ARBA" id="ARBA00023002"/>
    </source>
</evidence>
<keyword evidence="5 10" id="KW-0812">Transmembrane</keyword>
<feature type="transmembrane region" description="Helical" evidence="10">
    <location>
        <begin position="533"/>
        <end position="554"/>
    </location>
</feature>
<keyword evidence="6 10" id="KW-1133">Transmembrane helix</keyword>
<evidence type="ECO:0000256" key="8">
    <source>
        <dbReference type="ARBA" id="ARBA00023136"/>
    </source>
</evidence>
<dbReference type="Pfam" id="PF02615">
    <property type="entry name" value="Ldh_2"/>
    <property type="match status" value="1"/>
</dbReference>
<evidence type="ECO:0000256" key="3">
    <source>
        <dbReference type="ARBA" id="ARBA00022448"/>
    </source>
</evidence>
<dbReference type="EMBL" id="KL648087">
    <property type="protein sequence ID" value="KEY72494.1"/>
    <property type="molecule type" value="Genomic_DNA"/>
</dbReference>
<keyword evidence="7" id="KW-0560">Oxidoreductase</keyword>
<dbReference type="InterPro" id="IPR003767">
    <property type="entry name" value="Malate/L-lactate_DH-like"/>
</dbReference>
<feature type="transmembrane region" description="Helical" evidence="10">
    <location>
        <begin position="641"/>
        <end position="662"/>
    </location>
</feature>
<evidence type="ECO:0000259" key="11">
    <source>
        <dbReference type="Pfam" id="PF03061"/>
    </source>
</evidence>
<dbReference type="GO" id="GO:0005886">
    <property type="term" value="C:plasma membrane"/>
    <property type="evidence" value="ECO:0007669"/>
    <property type="project" value="InterPro"/>
</dbReference>
<feature type="transmembrane region" description="Helical" evidence="10">
    <location>
        <begin position="722"/>
        <end position="748"/>
    </location>
</feature>
<dbReference type="CDD" id="cd03443">
    <property type="entry name" value="PaaI_thioesterase"/>
    <property type="match status" value="1"/>
</dbReference>
<dbReference type="PANTHER" id="PTHR31611:SF0">
    <property type="entry name" value="HIGH-AFFINITY NICKEL TRANSPORT PROTEIN NIC1"/>
    <property type="match status" value="1"/>
</dbReference>
<comment type="subcellular location">
    <subcellularLocation>
        <location evidence="1">Endomembrane system</location>
        <topology evidence="1">Multi-pass membrane protein</topology>
    </subcellularLocation>
</comment>
<evidence type="ECO:0000256" key="4">
    <source>
        <dbReference type="ARBA" id="ARBA00022596"/>
    </source>
</evidence>
<dbReference type="InterPro" id="IPR011541">
    <property type="entry name" value="Ni/Co_transpt_high_affinity"/>
</dbReference>
<evidence type="ECO:0000256" key="9">
    <source>
        <dbReference type="SAM" id="MobiDB-lite"/>
    </source>
</evidence>
<feature type="transmembrane region" description="Helical" evidence="10">
    <location>
        <begin position="842"/>
        <end position="865"/>
    </location>
</feature>
<evidence type="ECO:0000256" key="10">
    <source>
        <dbReference type="SAM" id="Phobius"/>
    </source>
</evidence>
<keyword evidence="3" id="KW-0813">Transport</keyword>
<dbReference type="Gene3D" id="3.10.129.10">
    <property type="entry name" value="Hotdog Thioesterase"/>
    <property type="match status" value="1"/>
</dbReference>
<gene>
    <name evidence="12" type="ORF">S7711_05169</name>
</gene>
<dbReference type="Pfam" id="PF03061">
    <property type="entry name" value="4HBT"/>
    <property type="match status" value="1"/>
</dbReference>
<dbReference type="InterPro" id="IPR043143">
    <property type="entry name" value="Mal/L-sulf/L-lact_DH-like_NADP"/>
</dbReference>
<dbReference type="Proteomes" id="UP000028045">
    <property type="component" value="Unassembled WGS sequence"/>
</dbReference>
<accession>A0A084B4L5</accession>
<reference evidence="12 13" key="1">
    <citation type="journal article" date="2014" name="BMC Genomics">
        <title>Comparative genome sequencing reveals chemotype-specific gene clusters in the toxigenic black mold Stachybotrys.</title>
        <authorList>
            <person name="Semeiks J."/>
            <person name="Borek D."/>
            <person name="Otwinowski Z."/>
            <person name="Grishin N.V."/>
        </authorList>
    </citation>
    <scope>NUCLEOTIDE SEQUENCE [LARGE SCALE GENOMIC DNA]</scope>
    <source>
        <strain evidence="13">CBS 109288 / IBT 7711</strain>
    </source>
</reference>
<evidence type="ECO:0000256" key="1">
    <source>
        <dbReference type="ARBA" id="ARBA00004127"/>
    </source>
</evidence>
<dbReference type="Gene3D" id="1.10.1530.10">
    <property type="match status" value="1"/>
</dbReference>
<dbReference type="InterPro" id="IPR029069">
    <property type="entry name" value="HotDog_dom_sf"/>
</dbReference>
<organism evidence="12 13">
    <name type="scientific">Stachybotrys chartarum (strain CBS 109288 / IBT 7711)</name>
    <name type="common">Toxic black mold</name>
    <name type="synonym">Stilbospora chartarum</name>
    <dbReference type="NCBI Taxonomy" id="1280523"/>
    <lineage>
        <taxon>Eukaryota</taxon>
        <taxon>Fungi</taxon>
        <taxon>Dikarya</taxon>
        <taxon>Ascomycota</taxon>
        <taxon>Pezizomycotina</taxon>
        <taxon>Sordariomycetes</taxon>
        <taxon>Hypocreomycetidae</taxon>
        <taxon>Hypocreales</taxon>
        <taxon>Stachybotryaceae</taxon>
        <taxon>Stachybotrys</taxon>
    </lineage>
</organism>
<dbReference type="InterPro" id="IPR006683">
    <property type="entry name" value="Thioestr_dom"/>
</dbReference>
<name>A0A084B4L5_STACB</name>
<dbReference type="InterPro" id="IPR004688">
    <property type="entry name" value="Ni/Co_transpt"/>
</dbReference>
<protein>
    <recommendedName>
        <fullName evidence="11">Thioesterase domain-containing protein</fullName>
    </recommendedName>
</protein>
<dbReference type="OrthoDB" id="7881616at2759"/>
<keyword evidence="13" id="KW-1185">Reference proteome</keyword>
<proteinExistence type="inferred from homology"/>
<evidence type="ECO:0000256" key="6">
    <source>
        <dbReference type="ARBA" id="ARBA00022989"/>
    </source>
</evidence>
<feature type="transmembrane region" description="Helical" evidence="10">
    <location>
        <begin position="754"/>
        <end position="783"/>
    </location>
</feature>
<comment type="similarity">
    <text evidence="2">Belongs to the NiCoT transporter (TC 2.A.52) family.</text>
</comment>
<dbReference type="GO" id="GO:0015099">
    <property type="term" value="F:nickel cation transmembrane transporter activity"/>
    <property type="evidence" value="ECO:0007669"/>
    <property type="project" value="InterPro"/>
</dbReference>
<evidence type="ECO:0000313" key="12">
    <source>
        <dbReference type="EMBL" id="KEY72494.1"/>
    </source>
</evidence>
<feature type="region of interest" description="Disordered" evidence="9">
    <location>
        <begin position="892"/>
        <end position="911"/>
    </location>
</feature>
<dbReference type="HOGENOM" id="CLU_014538_0_0_1"/>
<feature type="transmembrane region" description="Helical" evidence="10">
    <location>
        <begin position="599"/>
        <end position="621"/>
    </location>
</feature>
<feature type="domain" description="Thioesterase" evidence="11">
    <location>
        <begin position="64"/>
        <end position="133"/>
    </location>
</feature>
<dbReference type="GO" id="GO:0012505">
    <property type="term" value="C:endomembrane system"/>
    <property type="evidence" value="ECO:0007669"/>
    <property type="project" value="UniProtKB-SubCell"/>
</dbReference>